<feature type="compositionally biased region" description="Polar residues" evidence="1">
    <location>
        <begin position="426"/>
        <end position="435"/>
    </location>
</feature>
<gene>
    <name evidence="2" type="ORF">SHERM_25275</name>
</gene>
<feature type="compositionally biased region" description="Low complexity" evidence="1">
    <location>
        <begin position="398"/>
        <end position="425"/>
    </location>
</feature>
<feature type="region of interest" description="Disordered" evidence="1">
    <location>
        <begin position="253"/>
        <end position="581"/>
    </location>
</feature>
<feature type="compositionally biased region" description="Polar residues" evidence="1">
    <location>
        <begin position="541"/>
        <end position="553"/>
    </location>
</feature>
<feature type="compositionally biased region" description="Polar residues" evidence="1">
    <location>
        <begin position="464"/>
        <end position="477"/>
    </location>
</feature>
<feature type="compositionally biased region" description="Basic and acidic residues" evidence="1">
    <location>
        <begin position="571"/>
        <end position="580"/>
    </location>
</feature>
<feature type="region of interest" description="Disordered" evidence="1">
    <location>
        <begin position="171"/>
        <end position="239"/>
    </location>
</feature>
<sequence length="687" mass="72669">MEACQKIDLEFEDDGLIDDKTFSGGLITEKEGDDGLISEIGNLPELCESAEPQQNQKNRRYNLRKSLAWDSAFFTSAGVLDAEELSTIMTGADKGEKHVLPGIEEEITRSTESLSTLGSDTLTMETIEEDLFVDIRASIQRSSKKALNLRMSNSEASAVRIDSTAISSMKKEDNISQNTNQKPGVKKTSSLPTVRMSKCQAKQNIGKLETGKATKQDSVHSQRPMAKIGGTSSLIFPKPPKTISSFIPSYAAAGKRDSVGTGRAKSGISNPAILPGKGTQPPKVSSLGGARRALPKPASSSSSSSLLPSSTPYSVQSRRSSTSSDSSSNISSKINPVKSNLMPARRNIGKTSNIGTGPPASSSSSSLSKIAIPNKTPSRATPKTKLPSTLSKISSNVSPARSISEWSSASSSSSSSMVSHKFSNSANSIDTSSCRSADGDVIPLDPTNPSVGQTSDGPKYQEVILTSENSKRPTAQTGGKLHAPGKPSGLRMPAHKFGFFDGVKSSVNSPNRHQRSPSAPSAAQNKSPRNGPSSLHIPVRSSISKPKTANDKVSTPKMVTFQKPIQPTSSNEEKSTDIKDSPNLFVGVSKVNIASEGTFQDQKNAETEDRAEQVFGNTGGVSSIKESLDALKIEGGDVAVNEACRVPLAPVNSFVSSENADVVKESVVQVVDKTGIILPALEQKENC</sequence>
<dbReference type="Proteomes" id="UP001153555">
    <property type="component" value="Unassembled WGS sequence"/>
</dbReference>
<dbReference type="PANTHER" id="PTHR33737">
    <property type="entry name" value="OS05G0121800 PROTEIN"/>
    <property type="match status" value="1"/>
</dbReference>
<accession>A0A9N7NFR5</accession>
<feature type="compositionally biased region" description="Low complexity" evidence="1">
    <location>
        <begin position="290"/>
        <end position="339"/>
    </location>
</feature>
<protein>
    <submittedName>
        <fullName evidence="2">Uncharacterized protein</fullName>
    </submittedName>
</protein>
<feature type="compositionally biased region" description="Polar residues" evidence="1">
    <location>
        <begin position="375"/>
        <end position="397"/>
    </location>
</feature>
<reference evidence="2" key="1">
    <citation type="submission" date="2019-12" db="EMBL/GenBank/DDBJ databases">
        <authorList>
            <person name="Scholes J."/>
        </authorList>
    </citation>
    <scope>NUCLEOTIDE SEQUENCE</scope>
</reference>
<organism evidence="2 3">
    <name type="scientific">Striga hermonthica</name>
    <name type="common">Purple witchweed</name>
    <name type="synonym">Buchnera hermonthica</name>
    <dbReference type="NCBI Taxonomy" id="68872"/>
    <lineage>
        <taxon>Eukaryota</taxon>
        <taxon>Viridiplantae</taxon>
        <taxon>Streptophyta</taxon>
        <taxon>Embryophyta</taxon>
        <taxon>Tracheophyta</taxon>
        <taxon>Spermatophyta</taxon>
        <taxon>Magnoliopsida</taxon>
        <taxon>eudicotyledons</taxon>
        <taxon>Gunneridae</taxon>
        <taxon>Pentapetalae</taxon>
        <taxon>asterids</taxon>
        <taxon>lamiids</taxon>
        <taxon>Lamiales</taxon>
        <taxon>Orobanchaceae</taxon>
        <taxon>Buchnereae</taxon>
        <taxon>Striga</taxon>
    </lineage>
</organism>
<dbReference type="AlphaFoldDB" id="A0A9N7NFR5"/>
<evidence type="ECO:0000313" key="2">
    <source>
        <dbReference type="EMBL" id="CAA0829758.1"/>
    </source>
</evidence>
<feature type="compositionally biased region" description="Polar residues" evidence="1">
    <location>
        <begin position="175"/>
        <end position="192"/>
    </location>
</feature>
<dbReference type="OrthoDB" id="1931260at2759"/>
<dbReference type="EMBL" id="CACSLK010027789">
    <property type="protein sequence ID" value="CAA0829758.1"/>
    <property type="molecule type" value="Genomic_DNA"/>
</dbReference>
<feature type="compositionally biased region" description="Polar residues" evidence="1">
    <location>
        <begin position="447"/>
        <end position="456"/>
    </location>
</feature>
<name>A0A9N7NFR5_STRHE</name>
<feature type="compositionally biased region" description="Basic and acidic residues" evidence="1">
    <location>
        <begin position="209"/>
        <end position="220"/>
    </location>
</feature>
<dbReference type="PANTHER" id="PTHR33737:SF2">
    <property type="entry name" value="OS12G0102700 PROTEIN"/>
    <property type="match status" value="1"/>
</dbReference>
<dbReference type="GO" id="GO:0008017">
    <property type="term" value="F:microtubule binding"/>
    <property type="evidence" value="ECO:0007669"/>
    <property type="project" value="InterPro"/>
</dbReference>
<proteinExistence type="predicted"/>
<dbReference type="InterPro" id="IPR045882">
    <property type="entry name" value="GPT1/2"/>
</dbReference>
<keyword evidence="3" id="KW-1185">Reference proteome</keyword>
<comment type="caution">
    <text evidence="2">The sequence shown here is derived from an EMBL/GenBank/DDBJ whole genome shotgun (WGS) entry which is preliminary data.</text>
</comment>
<evidence type="ECO:0000313" key="3">
    <source>
        <dbReference type="Proteomes" id="UP001153555"/>
    </source>
</evidence>
<feature type="compositionally biased region" description="Polar residues" evidence="1">
    <location>
        <begin position="505"/>
        <end position="533"/>
    </location>
</feature>
<evidence type="ECO:0000256" key="1">
    <source>
        <dbReference type="SAM" id="MobiDB-lite"/>
    </source>
</evidence>